<dbReference type="EMBL" id="JANBOH010000445">
    <property type="protein sequence ID" value="KAJ1642235.1"/>
    <property type="molecule type" value="Genomic_DNA"/>
</dbReference>
<comment type="similarity">
    <text evidence="2">Belongs to the replication factor A protein 3 family.</text>
</comment>
<evidence type="ECO:0000313" key="4">
    <source>
        <dbReference type="EMBL" id="KAJ1642235.1"/>
    </source>
</evidence>
<gene>
    <name evidence="4" type="ORF">LPJ64_005898</name>
</gene>
<evidence type="ECO:0000256" key="3">
    <source>
        <dbReference type="ARBA" id="ARBA00023242"/>
    </source>
</evidence>
<comment type="caution">
    <text evidence="4">The sequence shown here is derived from an EMBL/GenBank/DDBJ whole genome shotgun (WGS) entry which is preliminary data.</text>
</comment>
<dbReference type="SUPFAM" id="SSF50249">
    <property type="entry name" value="Nucleic acid-binding proteins"/>
    <property type="match status" value="1"/>
</dbReference>
<protein>
    <recommendedName>
        <fullName evidence="6">Replication factor A protein 3</fullName>
    </recommendedName>
</protein>
<name>A0A9W8CHL9_9FUNG</name>
<dbReference type="GO" id="GO:0006260">
    <property type="term" value="P:DNA replication"/>
    <property type="evidence" value="ECO:0007669"/>
    <property type="project" value="InterPro"/>
</dbReference>
<dbReference type="GO" id="GO:0006310">
    <property type="term" value="P:DNA recombination"/>
    <property type="evidence" value="ECO:0007669"/>
    <property type="project" value="InterPro"/>
</dbReference>
<dbReference type="Proteomes" id="UP001145021">
    <property type="component" value="Unassembled WGS sequence"/>
</dbReference>
<keyword evidence="3" id="KW-0539">Nucleus</keyword>
<evidence type="ECO:0008006" key="6">
    <source>
        <dbReference type="Google" id="ProtNLM"/>
    </source>
</evidence>
<evidence type="ECO:0000256" key="2">
    <source>
        <dbReference type="ARBA" id="ARBA00009761"/>
    </source>
</evidence>
<dbReference type="Pfam" id="PF08661">
    <property type="entry name" value="Rep_fac-A_3"/>
    <property type="match status" value="1"/>
</dbReference>
<dbReference type="InterPro" id="IPR012340">
    <property type="entry name" value="NA-bd_OB-fold"/>
</dbReference>
<comment type="subcellular location">
    <subcellularLocation>
        <location evidence="1">Nucleus</location>
    </subcellularLocation>
</comment>
<dbReference type="GO" id="GO:0031981">
    <property type="term" value="C:nuclear lumen"/>
    <property type="evidence" value="ECO:0007669"/>
    <property type="project" value="UniProtKB-ARBA"/>
</dbReference>
<dbReference type="InterPro" id="IPR013970">
    <property type="entry name" value="Rfa2"/>
</dbReference>
<dbReference type="AlphaFoldDB" id="A0A9W8CHL9"/>
<evidence type="ECO:0000313" key="5">
    <source>
        <dbReference type="Proteomes" id="UP001145021"/>
    </source>
</evidence>
<accession>A0A9W8CHL9</accession>
<feature type="non-terminal residue" evidence="4">
    <location>
        <position position="1"/>
    </location>
</feature>
<sequence length="51" mass="5504">MDKPTPRVNASMLQQHINSTVRLVGRVVQSQGNGFILETSDGKTVLVNPAV</sequence>
<reference evidence="4" key="1">
    <citation type="submission" date="2022-07" db="EMBL/GenBank/DDBJ databases">
        <title>Phylogenomic reconstructions and comparative analyses of Kickxellomycotina fungi.</title>
        <authorList>
            <person name="Reynolds N.K."/>
            <person name="Stajich J.E."/>
            <person name="Barry K."/>
            <person name="Grigoriev I.V."/>
            <person name="Crous P."/>
            <person name="Smith M.E."/>
        </authorList>
    </citation>
    <scope>NUCLEOTIDE SEQUENCE</scope>
    <source>
        <strain evidence="4">NBRC 105413</strain>
    </source>
</reference>
<dbReference type="GO" id="GO:0003677">
    <property type="term" value="F:DNA binding"/>
    <property type="evidence" value="ECO:0007669"/>
    <property type="project" value="InterPro"/>
</dbReference>
<keyword evidence="5" id="KW-1185">Reference proteome</keyword>
<proteinExistence type="inferred from homology"/>
<evidence type="ECO:0000256" key="1">
    <source>
        <dbReference type="ARBA" id="ARBA00004123"/>
    </source>
</evidence>
<organism evidence="4 5">
    <name type="scientific">Coemansia asiatica</name>
    <dbReference type="NCBI Taxonomy" id="1052880"/>
    <lineage>
        <taxon>Eukaryota</taxon>
        <taxon>Fungi</taxon>
        <taxon>Fungi incertae sedis</taxon>
        <taxon>Zoopagomycota</taxon>
        <taxon>Kickxellomycotina</taxon>
        <taxon>Kickxellomycetes</taxon>
        <taxon>Kickxellales</taxon>
        <taxon>Kickxellaceae</taxon>
        <taxon>Coemansia</taxon>
    </lineage>
</organism>
<dbReference type="Gene3D" id="2.40.50.140">
    <property type="entry name" value="Nucleic acid-binding proteins"/>
    <property type="match status" value="1"/>
</dbReference>
<dbReference type="GO" id="GO:0006281">
    <property type="term" value="P:DNA repair"/>
    <property type="evidence" value="ECO:0007669"/>
    <property type="project" value="InterPro"/>
</dbReference>